<reference evidence="2" key="1">
    <citation type="submission" date="2019-08" db="EMBL/GenBank/DDBJ databases">
        <authorList>
            <person name="Kucharzyk K."/>
            <person name="Murdoch R.W."/>
            <person name="Higgins S."/>
            <person name="Loffler F."/>
        </authorList>
    </citation>
    <scope>NUCLEOTIDE SEQUENCE</scope>
</reference>
<name>A0A645G6U7_9ZZZZ</name>
<organism evidence="2">
    <name type="scientific">bioreactor metagenome</name>
    <dbReference type="NCBI Taxonomy" id="1076179"/>
    <lineage>
        <taxon>unclassified sequences</taxon>
        <taxon>metagenomes</taxon>
        <taxon>ecological metagenomes</taxon>
    </lineage>
</organism>
<keyword evidence="1" id="KW-0812">Transmembrane</keyword>
<accession>A0A645G6U7</accession>
<gene>
    <name evidence="2" type="ORF">SDC9_168909</name>
</gene>
<dbReference type="AlphaFoldDB" id="A0A645G6U7"/>
<keyword evidence="1" id="KW-1133">Transmembrane helix</keyword>
<protein>
    <submittedName>
        <fullName evidence="2">Uncharacterized protein</fullName>
    </submittedName>
</protein>
<dbReference type="EMBL" id="VSSQ01069534">
    <property type="protein sequence ID" value="MPN21529.1"/>
    <property type="molecule type" value="Genomic_DNA"/>
</dbReference>
<keyword evidence="1" id="KW-0472">Membrane</keyword>
<feature type="transmembrane region" description="Helical" evidence="1">
    <location>
        <begin position="34"/>
        <end position="54"/>
    </location>
</feature>
<sequence>MKVDAYDYVDEVEGCFALDGFENQLVVLFFVEKYFSIVVGSALIAAIIFSCLCYENAIQHKFNFF</sequence>
<evidence type="ECO:0000313" key="2">
    <source>
        <dbReference type="EMBL" id="MPN21529.1"/>
    </source>
</evidence>
<proteinExistence type="predicted"/>
<evidence type="ECO:0000256" key="1">
    <source>
        <dbReference type="SAM" id="Phobius"/>
    </source>
</evidence>
<comment type="caution">
    <text evidence="2">The sequence shown here is derived from an EMBL/GenBank/DDBJ whole genome shotgun (WGS) entry which is preliminary data.</text>
</comment>